<keyword evidence="6" id="KW-0238">DNA-binding</keyword>
<evidence type="ECO:0000256" key="4">
    <source>
        <dbReference type="ARBA" id="ARBA00023015"/>
    </source>
</evidence>
<comment type="similarity">
    <text evidence="2 11">Belongs to the HSF family.</text>
</comment>
<proteinExistence type="inferred from homology"/>
<keyword evidence="7" id="KW-0804">Transcription</keyword>
<feature type="domain" description="HSF-type DNA-binding" evidence="13">
    <location>
        <begin position="12"/>
        <end position="105"/>
    </location>
</feature>
<dbReference type="SUPFAM" id="SSF46785">
    <property type="entry name" value="Winged helix' DNA-binding domain"/>
    <property type="match status" value="1"/>
</dbReference>
<sequence length="357" mass="41274">MVKKSSETGGLTIAPFLSKCYEMVDDPSTDALISWSPTSDSFIVWNESEFTSELLPKYFKHSNYASFQRQLNIYGFRKIDTDRWEFANEGFIKGQKHLLKSINRKKVTHVTPHQKVTQEKAPESKLIHVTTHDENRYANLRKEVENLKTDKNALMQELVKQRQHQDNSQTKMLVLREQLKGMEKNQHQMLSFIVMAMQSPGFLAQLSTPVQTTWLKSESNSKTILKPVVEDTEDTEESVILPHEGAIVKYQPPVEFPQDGFEFELSSEEVKDLLKDFDPEVAFDERIESYDPFVIHDNGDDMLDQLLSSPFSEKNKSVKDFIDEEHGFEEIGLESMDRFRVLTEEFEKSLSVSTMES</sequence>
<evidence type="ECO:0000256" key="3">
    <source>
        <dbReference type="ARBA" id="ARBA00022553"/>
    </source>
</evidence>
<dbReference type="Gene3D" id="1.10.10.10">
    <property type="entry name" value="Winged helix-like DNA-binding domain superfamily/Winged helix DNA-binding domain"/>
    <property type="match status" value="1"/>
</dbReference>
<dbReference type="InterPro" id="IPR036390">
    <property type="entry name" value="WH_DNA-bd_sf"/>
</dbReference>
<evidence type="ECO:0000313" key="14">
    <source>
        <dbReference type="EMBL" id="KAJ0190102.1"/>
    </source>
</evidence>
<organism evidence="14 15">
    <name type="scientific">Lactuca sativa</name>
    <name type="common">Garden lettuce</name>
    <dbReference type="NCBI Taxonomy" id="4236"/>
    <lineage>
        <taxon>Eukaryota</taxon>
        <taxon>Viridiplantae</taxon>
        <taxon>Streptophyta</taxon>
        <taxon>Embryophyta</taxon>
        <taxon>Tracheophyta</taxon>
        <taxon>Spermatophyta</taxon>
        <taxon>Magnoliopsida</taxon>
        <taxon>eudicotyledons</taxon>
        <taxon>Gunneridae</taxon>
        <taxon>Pentapetalae</taxon>
        <taxon>asterids</taxon>
        <taxon>campanulids</taxon>
        <taxon>Asterales</taxon>
        <taxon>Asteraceae</taxon>
        <taxon>Cichorioideae</taxon>
        <taxon>Cichorieae</taxon>
        <taxon>Lactucinae</taxon>
        <taxon>Lactuca</taxon>
    </lineage>
</organism>
<dbReference type="OrthoDB" id="60033at2759"/>
<dbReference type="Proteomes" id="UP000235145">
    <property type="component" value="Unassembled WGS sequence"/>
</dbReference>
<gene>
    <name evidence="14" type="ORF">LSAT_V11C800403440</name>
</gene>
<dbReference type="GO" id="GO:0005634">
    <property type="term" value="C:nucleus"/>
    <property type="evidence" value="ECO:0000318"/>
    <property type="project" value="GO_Central"/>
</dbReference>
<dbReference type="PRINTS" id="PR00056">
    <property type="entry name" value="HSFDOMAIN"/>
</dbReference>
<dbReference type="AlphaFoldDB" id="A0A9R1UM06"/>
<dbReference type="EMBL" id="NBSK02000008">
    <property type="protein sequence ID" value="KAJ0190102.1"/>
    <property type="molecule type" value="Genomic_DNA"/>
</dbReference>
<dbReference type="SMART" id="SM00415">
    <property type="entry name" value="HSF"/>
    <property type="match status" value="1"/>
</dbReference>
<accession>A0A9R1UM06</accession>
<protein>
    <recommendedName>
        <fullName evidence="10">Heat stress transcription factor</fullName>
    </recommendedName>
</protein>
<dbReference type="FunFam" id="1.10.10.10:FF:000057">
    <property type="entry name" value="Heat shock transcription factor 1"/>
    <property type="match status" value="1"/>
</dbReference>
<evidence type="ECO:0000256" key="11">
    <source>
        <dbReference type="RuleBase" id="RU004020"/>
    </source>
</evidence>
<evidence type="ECO:0000256" key="1">
    <source>
        <dbReference type="ARBA" id="ARBA00004123"/>
    </source>
</evidence>
<evidence type="ECO:0000256" key="6">
    <source>
        <dbReference type="ARBA" id="ARBA00023125"/>
    </source>
</evidence>
<evidence type="ECO:0000256" key="8">
    <source>
        <dbReference type="ARBA" id="ARBA00023242"/>
    </source>
</evidence>
<name>A0A9R1UM06_LACSA</name>
<evidence type="ECO:0000256" key="10">
    <source>
        <dbReference type="ARBA" id="ARBA00081483"/>
    </source>
</evidence>
<keyword evidence="15" id="KW-1185">Reference proteome</keyword>
<evidence type="ECO:0000313" key="15">
    <source>
        <dbReference type="Proteomes" id="UP000235145"/>
    </source>
</evidence>
<evidence type="ECO:0000256" key="7">
    <source>
        <dbReference type="ARBA" id="ARBA00023163"/>
    </source>
</evidence>
<keyword evidence="5" id="KW-0346">Stress response</keyword>
<dbReference type="GO" id="GO:0000976">
    <property type="term" value="F:transcription cis-regulatory region binding"/>
    <property type="evidence" value="ECO:0007669"/>
    <property type="project" value="EnsemblPlants"/>
</dbReference>
<dbReference type="Pfam" id="PF00447">
    <property type="entry name" value="HSF_DNA-bind"/>
    <property type="match status" value="1"/>
</dbReference>
<dbReference type="InterPro" id="IPR000232">
    <property type="entry name" value="HSF_DNA-bd"/>
</dbReference>
<comment type="function">
    <text evidence="9">DNA-binding protein that specifically binds heat shock promoter elements (HSE) and activates transcription.</text>
</comment>
<comment type="subcellular location">
    <subcellularLocation>
        <location evidence="1">Nucleus</location>
    </subcellularLocation>
</comment>
<feature type="coiled-coil region" evidence="12">
    <location>
        <begin position="130"/>
        <end position="164"/>
    </location>
</feature>
<dbReference type="PANTHER" id="PTHR10015:SF325">
    <property type="entry name" value="HEAT STRESS TRANSCRIPTION FACTOR A-8"/>
    <property type="match status" value="1"/>
</dbReference>
<comment type="caution">
    <text evidence="14">The sequence shown here is derived from an EMBL/GenBank/DDBJ whole genome shotgun (WGS) entry which is preliminary data.</text>
</comment>
<keyword evidence="12" id="KW-0175">Coiled coil</keyword>
<dbReference type="Gramene" id="rna-gnl|WGS:NBSK|LSAT_8X35220_mrna">
    <property type="protein sequence ID" value="cds-PLY91357.1"/>
    <property type="gene ID" value="gene-LSAT_8X35220"/>
</dbReference>
<evidence type="ECO:0000256" key="9">
    <source>
        <dbReference type="ARBA" id="ARBA00055747"/>
    </source>
</evidence>
<evidence type="ECO:0000256" key="5">
    <source>
        <dbReference type="ARBA" id="ARBA00023016"/>
    </source>
</evidence>
<evidence type="ECO:0000256" key="12">
    <source>
        <dbReference type="SAM" id="Coils"/>
    </source>
</evidence>
<evidence type="ECO:0000256" key="2">
    <source>
        <dbReference type="ARBA" id="ARBA00006403"/>
    </source>
</evidence>
<evidence type="ECO:0000259" key="13">
    <source>
        <dbReference type="SMART" id="SM00415"/>
    </source>
</evidence>
<dbReference type="GO" id="GO:0003700">
    <property type="term" value="F:DNA-binding transcription factor activity"/>
    <property type="evidence" value="ECO:0000318"/>
    <property type="project" value="GO_Central"/>
</dbReference>
<keyword evidence="8" id="KW-0539">Nucleus</keyword>
<keyword evidence="3" id="KW-0597">Phosphoprotein</keyword>
<dbReference type="GO" id="GO:0034605">
    <property type="term" value="P:cellular response to heat"/>
    <property type="evidence" value="ECO:0000318"/>
    <property type="project" value="GO_Central"/>
</dbReference>
<dbReference type="PANTHER" id="PTHR10015">
    <property type="entry name" value="HEAT SHOCK TRANSCRIPTION FACTOR"/>
    <property type="match status" value="1"/>
</dbReference>
<dbReference type="InterPro" id="IPR036388">
    <property type="entry name" value="WH-like_DNA-bd_sf"/>
</dbReference>
<reference evidence="14 15" key="1">
    <citation type="journal article" date="2017" name="Nat. Commun.">
        <title>Genome assembly with in vitro proximity ligation data and whole-genome triplication in lettuce.</title>
        <authorList>
            <person name="Reyes-Chin-Wo S."/>
            <person name="Wang Z."/>
            <person name="Yang X."/>
            <person name="Kozik A."/>
            <person name="Arikit S."/>
            <person name="Song C."/>
            <person name="Xia L."/>
            <person name="Froenicke L."/>
            <person name="Lavelle D.O."/>
            <person name="Truco M.J."/>
            <person name="Xia R."/>
            <person name="Zhu S."/>
            <person name="Xu C."/>
            <person name="Xu H."/>
            <person name="Xu X."/>
            <person name="Cox K."/>
            <person name="Korf I."/>
            <person name="Meyers B.C."/>
            <person name="Michelmore R.W."/>
        </authorList>
    </citation>
    <scope>NUCLEOTIDE SEQUENCE [LARGE SCALE GENOMIC DNA]</scope>
    <source>
        <strain evidence="15">cv. Salinas</strain>
        <tissue evidence="14">Seedlings</tissue>
    </source>
</reference>
<keyword evidence="4" id="KW-0805">Transcription regulation</keyword>